<protein>
    <submittedName>
        <fullName evidence="1">Phage gp29-like protein</fullName>
    </submittedName>
</protein>
<dbReference type="AlphaFoldDB" id="A0A2S5JE89"/>
<comment type="caution">
    <text evidence="1">The sequence shown here is derived from an EMBL/GenBank/DDBJ whole genome shotgun (WGS) entry which is preliminary data.</text>
</comment>
<dbReference type="InterPro" id="IPR009279">
    <property type="entry name" value="Portal_Mu"/>
</dbReference>
<dbReference type="Pfam" id="PF06074">
    <property type="entry name" value="Portal_Mu"/>
    <property type="match status" value="1"/>
</dbReference>
<dbReference type="Proteomes" id="UP000239736">
    <property type="component" value="Unassembled WGS sequence"/>
</dbReference>
<dbReference type="RefSeq" id="WP_170063432.1">
    <property type="nucleotide sequence ID" value="NZ_PRDS01000009.1"/>
</dbReference>
<dbReference type="EMBL" id="PRDS01000009">
    <property type="protein sequence ID" value="PPB79773.1"/>
    <property type="molecule type" value="Genomic_DNA"/>
</dbReference>
<accession>A0A2S5JE89</accession>
<evidence type="ECO:0000313" key="2">
    <source>
        <dbReference type="Proteomes" id="UP000239736"/>
    </source>
</evidence>
<organism evidence="1 2">
    <name type="scientific">Albidovulum inexpectatum</name>
    <dbReference type="NCBI Taxonomy" id="196587"/>
    <lineage>
        <taxon>Bacteria</taxon>
        <taxon>Pseudomonadati</taxon>
        <taxon>Pseudomonadota</taxon>
        <taxon>Alphaproteobacteria</taxon>
        <taxon>Rhodobacterales</taxon>
        <taxon>Paracoccaceae</taxon>
        <taxon>Albidovulum</taxon>
    </lineage>
</organism>
<evidence type="ECO:0000313" key="1">
    <source>
        <dbReference type="EMBL" id="PPB79773.1"/>
    </source>
</evidence>
<name>A0A2S5JE89_9RHOB</name>
<proteinExistence type="predicted"/>
<keyword evidence="2" id="KW-1185">Reference proteome</keyword>
<sequence length="463" mass="51889">MARKPATLTSAISIERILSRFTWIGDADELLLRLGISRSALRQVADDDEVASALETRRHAVVGTPWRIEGQRARARDFVWSELEPHAVDIMEAIWEAVPYGYSVFEVVFADRGGGRIGIERIVRLPFDWYVVRPDGTLLRRDTMQPEDVPEKFFLTVHNGSIRKPMGDALLAKAWWPWFFRTHGWKMWSRFLENTAVPLLVGRSATDREAVIEQLKAITSGPAVIVGPDEDVQQQGQSPSRNFEAFEEACARRIQRLILGQTLTSGTDGGSGNRALGEVHERVREEKRRADIRMVVRTMQTVVDRLSWLNGFGRGLSFVMEDAKSLEADRASRDEVLWRQGVRFTPRYYEEKYGLEPDDFAIDQPQDGGRAAFSFTDAQQRFTDGQQRIEDAIAGLTDSAHGPIPPAAIASAIRGARDKAELAARLAVVAAGADDHTFRQMLERAMLAADLTGVIEAERTAEE</sequence>
<gene>
    <name evidence="1" type="ORF">LV82_02564</name>
</gene>
<reference evidence="1 2" key="1">
    <citation type="submission" date="2018-01" db="EMBL/GenBank/DDBJ databases">
        <title>Genomic Encyclopedia of Archaeal and Bacterial Type Strains, Phase II (KMG-II): from individual species to whole genera.</title>
        <authorList>
            <person name="Goeker M."/>
        </authorList>
    </citation>
    <scope>NUCLEOTIDE SEQUENCE [LARGE SCALE GENOMIC DNA]</scope>
    <source>
        <strain evidence="1 2">DSM 12048</strain>
    </source>
</reference>